<sequence>MMVRSTKAQGNDQCSDPLARRARRSWLGRGIIAALALTVMVPAAQADTLADALAGAYNTSGLLEQNRALLRAADEDVATAVSALRPVISWTTDVTSTYSRTRGNTGAAAALANGSSRATSLNAGITAEWLLYDFGGTSLRIDSAKELVLATRQSLIGIEQQVLLRAVQAYMNVVRNTRFVALRRNNVRVIGESLRAAQDRFEVGEVTRTDVAQAEARLALARSDLALAEGDLEQSIEEYVAVTGRRPGALSQPPSPPRLTRSEETAKQVALRTHPDMLAAQFNVSAAKLNVLVAEAAMQPRVTFGASVGVSERLNGGAETDTNRLSLGLSGPIYQGGALSSAKRRAFAQRDAQLGILHQTRDRIRQNVGVAYAILESARASAAASAEQVRAGRIAFEGVNEEANLGARTTLDVLDAEQEFLDAQANQISAEADLVIAAYAVLESTGELTVRDLNLAVQTYDPSAYYNLVEGAPAALSERGQALDRVLRKIGNQ</sequence>
<keyword evidence="6" id="KW-0472">Membrane</keyword>
<dbReference type="Gene3D" id="1.20.1600.10">
    <property type="entry name" value="Outer membrane efflux proteins (OEP)"/>
    <property type="match status" value="1"/>
</dbReference>
<dbReference type="SUPFAM" id="SSF56954">
    <property type="entry name" value="Outer membrane efflux proteins (OEP)"/>
    <property type="match status" value="1"/>
</dbReference>
<dbReference type="Pfam" id="PF02321">
    <property type="entry name" value="OEP"/>
    <property type="match status" value="2"/>
</dbReference>
<dbReference type="InterPro" id="IPR003423">
    <property type="entry name" value="OMP_efflux"/>
</dbReference>
<dbReference type="InterPro" id="IPR010130">
    <property type="entry name" value="T1SS_OMP_TolC"/>
</dbReference>
<accession>A0A1N7FLS8</accession>
<dbReference type="GO" id="GO:0015562">
    <property type="term" value="F:efflux transmembrane transporter activity"/>
    <property type="evidence" value="ECO:0007669"/>
    <property type="project" value="InterPro"/>
</dbReference>
<evidence type="ECO:0000256" key="5">
    <source>
        <dbReference type="ARBA" id="ARBA00022692"/>
    </source>
</evidence>
<evidence type="ECO:0000256" key="3">
    <source>
        <dbReference type="ARBA" id="ARBA00022448"/>
    </source>
</evidence>
<keyword evidence="7" id="KW-0998">Cell outer membrane</keyword>
<keyword evidence="5" id="KW-0812">Transmembrane</keyword>
<dbReference type="PANTHER" id="PTHR30026:SF22">
    <property type="entry name" value="OUTER MEMBRANE EFFLUX PROTEIN"/>
    <property type="match status" value="1"/>
</dbReference>
<reference evidence="9" key="1">
    <citation type="submission" date="2017-01" db="EMBL/GenBank/DDBJ databases">
        <authorList>
            <person name="Varghese N."/>
            <person name="Submissions S."/>
        </authorList>
    </citation>
    <scope>NUCLEOTIDE SEQUENCE [LARGE SCALE GENOMIC DNA]</scope>
    <source>
        <strain evidence="9">DSM 29590</strain>
    </source>
</reference>
<comment type="similarity">
    <text evidence="2">Belongs to the outer membrane factor (OMF) (TC 1.B.17) family.</text>
</comment>
<evidence type="ECO:0000256" key="1">
    <source>
        <dbReference type="ARBA" id="ARBA00004442"/>
    </source>
</evidence>
<protein>
    <submittedName>
        <fullName evidence="8">Outer membrane protein</fullName>
    </submittedName>
</protein>
<comment type="subcellular location">
    <subcellularLocation>
        <location evidence="1">Cell outer membrane</location>
    </subcellularLocation>
</comment>
<evidence type="ECO:0000313" key="9">
    <source>
        <dbReference type="Proteomes" id="UP000186019"/>
    </source>
</evidence>
<dbReference type="GO" id="GO:0009279">
    <property type="term" value="C:cell outer membrane"/>
    <property type="evidence" value="ECO:0007669"/>
    <property type="project" value="UniProtKB-SubCell"/>
</dbReference>
<dbReference type="GO" id="GO:0015288">
    <property type="term" value="F:porin activity"/>
    <property type="evidence" value="ECO:0007669"/>
    <property type="project" value="TreeGrafter"/>
</dbReference>
<evidence type="ECO:0000256" key="7">
    <source>
        <dbReference type="ARBA" id="ARBA00023237"/>
    </source>
</evidence>
<name>A0A1N7FLS8_9RHOB</name>
<keyword evidence="4" id="KW-1134">Transmembrane beta strand</keyword>
<dbReference type="STRING" id="573024.SAMN05216208_0978"/>
<evidence type="ECO:0000256" key="2">
    <source>
        <dbReference type="ARBA" id="ARBA00007613"/>
    </source>
</evidence>
<evidence type="ECO:0000256" key="6">
    <source>
        <dbReference type="ARBA" id="ARBA00023136"/>
    </source>
</evidence>
<keyword evidence="9" id="KW-1185">Reference proteome</keyword>
<keyword evidence="3" id="KW-0813">Transport</keyword>
<dbReference type="AlphaFoldDB" id="A0A1N7FLS8"/>
<dbReference type="EMBL" id="FTNV01000001">
    <property type="protein sequence ID" value="SIS01253.1"/>
    <property type="molecule type" value="Genomic_DNA"/>
</dbReference>
<organism evidence="8 9">
    <name type="scientific">Roseovarius nanhaiticus</name>
    <dbReference type="NCBI Taxonomy" id="573024"/>
    <lineage>
        <taxon>Bacteria</taxon>
        <taxon>Pseudomonadati</taxon>
        <taxon>Pseudomonadota</taxon>
        <taxon>Alphaproteobacteria</taxon>
        <taxon>Rhodobacterales</taxon>
        <taxon>Roseobacteraceae</taxon>
        <taxon>Roseovarius</taxon>
    </lineage>
</organism>
<dbReference type="Proteomes" id="UP000186019">
    <property type="component" value="Unassembled WGS sequence"/>
</dbReference>
<dbReference type="GO" id="GO:1990281">
    <property type="term" value="C:efflux pump complex"/>
    <property type="evidence" value="ECO:0007669"/>
    <property type="project" value="TreeGrafter"/>
</dbReference>
<dbReference type="RefSeq" id="WP_244512509.1">
    <property type="nucleotide sequence ID" value="NZ_CANNEL010000001.1"/>
</dbReference>
<gene>
    <name evidence="8" type="ORF">SAMN05421666_1158</name>
</gene>
<dbReference type="NCBIfam" id="TIGR01844">
    <property type="entry name" value="type_I_sec_TolC"/>
    <property type="match status" value="1"/>
</dbReference>
<evidence type="ECO:0000256" key="4">
    <source>
        <dbReference type="ARBA" id="ARBA00022452"/>
    </source>
</evidence>
<dbReference type="InterPro" id="IPR051906">
    <property type="entry name" value="TolC-like"/>
</dbReference>
<evidence type="ECO:0000313" key="8">
    <source>
        <dbReference type="EMBL" id="SIS01253.1"/>
    </source>
</evidence>
<proteinExistence type="inferred from homology"/>
<dbReference type="PANTHER" id="PTHR30026">
    <property type="entry name" value="OUTER MEMBRANE PROTEIN TOLC"/>
    <property type="match status" value="1"/>
</dbReference>